<sequence length="252" mass="29589">MNMTITDYNKNFYETKWTEGAIHYLTHSFMFRYHTDRIVSILQKYCNHIYIYEIADYGCGIGIHTVTLANFFPNAYVHGFDLAENGIEVANKVHNKKNLTFRVGDITKDNFGMFDLISAFEVLEHVDDWQSLLTSLVAKTNKYLLLSFPTGKMRSYEKLIGHVRNFKKKEVESFLETLGVKPITTLYAGFPLISPLYRDICKWFPVAYNNAQKNVMSTRMKILHQVAYFFVRYFTTKKYFGDHFYGLFQKEI</sequence>
<dbReference type="SUPFAM" id="SSF53335">
    <property type="entry name" value="S-adenosyl-L-methionine-dependent methyltransferases"/>
    <property type="match status" value="1"/>
</dbReference>
<evidence type="ECO:0000313" key="3">
    <source>
        <dbReference type="Proteomes" id="UP000002430"/>
    </source>
</evidence>
<evidence type="ECO:0000313" key="2">
    <source>
        <dbReference type="EMBL" id="CAJ53936.1"/>
    </source>
</evidence>
<dbReference type="HOGENOM" id="CLU_1114721_0_0_7"/>
<protein>
    <submittedName>
        <fullName evidence="2">Biotin synthesis protein bioC</fullName>
    </submittedName>
</protein>
<dbReference type="PANTHER" id="PTHR43861:SF6">
    <property type="entry name" value="METHYLTRANSFERASE TYPE 11"/>
    <property type="match status" value="1"/>
</dbReference>
<keyword evidence="3" id="KW-1185">Reference proteome</keyword>
<dbReference type="PANTHER" id="PTHR43861">
    <property type="entry name" value="TRANS-ACONITATE 2-METHYLTRANSFERASE-RELATED"/>
    <property type="match status" value="1"/>
</dbReference>
<dbReference type="KEGG" id="lip:LIA013"/>
<dbReference type="OrthoDB" id="5395564at2"/>
<dbReference type="CDD" id="cd02440">
    <property type="entry name" value="AdoMet_MTases"/>
    <property type="match status" value="1"/>
</dbReference>
<geneLocation type="plasmid" evidence="3">
    <name>pLaw1</name>
</geneLocation>
<organism evidence="2 3">
    <name type="scientific">Lawsonia intracellularis (strain PHE/MN1-00)</name>
    <dbReference type="NCBI Taxonomy" id="363253"/>
    <lineage>
        <taxon>Bacteria</taxon>
        <taxon>Pseudomonadati</taxon>
        <taxon>Thermodesulfobacteriota</taxon>
        <taxon>Desulfovibrionia</taxon>
        <taxon>Desulfovibrionales</taxon>
        <taxon>Desulfovibrionaceae</taxon>
        <taxon>Lawsonia</taxon>
    </lineage>
</organism>
<gene>
    <name evidence="2" type="ordered locus">LIA013</name>
</gene>
<dbReference type="InterPro" id="IPR025714">
    <property type="entry name" value="Methyltranfer_dom"/>
</dbReference>
<proteinExistence type="predicted"/>
<name>Q1MP21_LAWIP</name>
<keyword evidence="2" id="KW-0614">Plasmid</keyword>
<dbReference type="Pfam" id="PF13847">
    <property type="entry name" value="Methyltransf_31"/>
    <property type="match status" value="1"/>
</dbReference>
<accession>Q1MP21</accession>
<dbReference type="AlphaFoldDB" id="Q1MP21"/>
<dbReference type="Proteomes" id="UP000002430">
    <property type="component" value="Plasmid 1"/>
</dbReference>
<reference evidence="2 3" key="1">
    <citation type="submission" date="2005-11" db="EMBL/GenBank/DDBJ databases">
        <title>The complete genome sequence of Lawsonia intracellularis: the causative agent of proliferative enteropathy.</title>
        <authorList>
            <person name="Kaur K."/>
            <person name="Zhang Q."/>
            <person name="Beckler D."/>
            <person name="Munir S."/>
            <person name="Li L."/>
            <person name="Kinsley K."/>
            <person name="Herron L."/>
            <person name="Peterson A."/>
            <person name="May B."/>
            <person name="Singh S."/>
            <person name="Gebhart C."/>
            <person name="Kapur V."/>
        </authorList>
    </citation>
    <scope>NUCLEOTIDE SEQUENCE [LARGE SCALE GENOMIC DNA]</scope>
    <source>
        <strain evidence="2 3">PHE/MN1-00</strain>
        <plasmid evidence="3">pLaw1</plasmid>
    </source>
</reference>
<dbReference type="EMBL" id="AM180253">
    <property type="protein sequence ID" value="CAJ53936.1"/>
    <property type="molecule type" value="Genomic_DNA"/>
</dbReference>
<evidence type="ECO:0000259" key="1">
    <source>
        <dbReference type="Pfam" id="PF13847"/>
    </source>
</evidence>
<dbReference type="InterPro" id="IPR029063">
    <property type="entry name" value="SAM-dependent_MTases_sf"/>
</dbReference>
<dbReference type="Gene3D" id="3.40.50.150">
    <property type="entry name" value="Vaccinia Virus protein VP39"/>
    <property type="match status" value="1"/>
</dbReference>
<feature type="domain" description="Methyltransferase" evidence="1">
    <location>
        <begin position="54"/>
        <end position="150"/>
    </location>
</feature>